<dbReference type="PANTHER" id="PTHR43917:SF8">
    <property type="entry name" value="GH16740P-RELATED"/>
    <property type="match status" value="1"/>
</dbReference>
<dbReference type="GO" id="GO:0006749">
    <property type="term" value="P:glutathione metabolic process"/>
    <property type="evidence" value="ECO:0000318"/>
    <property type="project" value="GO_Central"/>
</dbReference>
<comment type="subcellular location">
    <subcellularLocation>
        <location evidence="1">Cytoplasm</location>
    </subcellularLocation>
</comment>
<dbReference type="SUPFAM" id="SSF47616">
    <property type="entry name" value="GST C-terminal domain-like"/>
    <property type="match status" value="3"/>
</dbReference>
<sequence>MSLILYFSPLSPPSRAVRSFLLLSKAVFSGKVVDILKGENKSAEFQNINPNQSLPALVDGGLKLFESHAILKYIAVKKQLYQYYPKNLRNKAQIDCYLDWSQTGLGAIGKYVTQCFLFPKFMNKPVPDNKQELHQDVIDALKFFESTFLTGRYIFNQPSITLADVKATSDLSQLLISDLDFNQFPKIKEYLQEMFSIQAMKEAYAEYLQMINSSNPNDQVQYIINGIDKSQSWKFTLYFHPLSSPSRSARTVLLYSGIDYNEQIINLLSGENEQPWFSAINPNQTIPAIANDSIKLFESGAIMKYVARKFNLYNLYPTQLKAQAKVDEYLDFHHTEMSSLPNYVFSCYFGPQMMKLPMPADKDQQLQNVIGTLEFFWRVFMNNGKWTFINDSPHPTLADIKVGNDLAQLFITDFPFEKIPGFDLYIKRLFEVPEMKRSHAELFGFLQSQKIGKFAISISQAQPVRNQTRIILYFNFFSGPAKAAKTALLLGNIPFEEKTIDIQSGENTKKPYTDINPNQSIPALSFGNFHLFESHAIMKFICIQFNLTELYPNFPLRAKIDSYLDFHHLEIRKLSLLAMDFFVGPKFFKKEMPKNYDERVREVNELLHFMVNAFFGGGKYKYIMGSRTPTIADLAFTAEISTLFFVDFDFSQFPTMKTYIRDVFSIKQVRETYSKYFLAARFMAKSMNPFIESIAKGTEEGGSTCCQLI</sequence>
<dbReference type="OrthoDB" id="445970at2759"/>
<dbReference type="Gene3D" id="1.20.1050.10">
    <property type="match status" value="3"/>
</dbReference>
<dbReference type="InterPro" id="IPR036282">
    <property type="entry name" value="Glutathione-S-Trfase_C_sf"/>
</dbReference>
<dbReference type="InterPro" id="IPR010987">
    <property type="entry name" value="Glutathione-S-Trfase_C-like"/>
</dbReference>
<dbReference type="eggNOG" id="KOG0867">
    <property type="taxonomic scope" value="Eukaryota"/>
</dbReference>
<gene>
    <name evidence="5" type="ORF">GSPATT00001885001</name>
</gene>
<feature type="domain" description="GST C-terminal" evidence="4">
    <location>
        <begin position="319"/>
        <end position="454"/>
    </location>
</feature>
<dbReference type="SFLD" id="SFLDS00019">
    <property type="entry name" value="Glutathione_Transferase_(cytos"/>
    <property type="match status" value="3"/>
</dbReference>
<evidence type="ECO:0000256" key="1">
    <source>
        <dbReference type="ARBA" id="ARBA00004496"/>
    </source>
</evidence>
<keyword evidence="6" id="KW-1185">Reference proteome</keyword>
<evidence type="ECO:0000259" key="4">
    <source>
        <dbReference type="PROSITE" id="PS50405"/>
    </source>
</evidence>
<dbReference type="PANTHER" id="PTHR43917">
    <property type="match status" value="1"/>
</dbReference>
<dbReference type="RefSeq" id="XP_001446241.1">
    <property type="nucleotide sequence ID" value="XM_001446204.1"/>
</dbReference>
<dbReference type="InterPro" id="IPR036249">
    <property type="entry name" value="Thioredoxin-like_sf"/>
</dbReference>
<feature type="domain" description="GST C-terminal" evidence="4">
    <location>
        <begin position="87"/>
        <end position="219"/>
    </location>
</feature>
<proteinExistence type="predicted"/>
<dbReference type="CDD" id="cd00570">
    <property type="entry name" value="GST_N_family"/>
    <property type="match status" value="1"/>
</dbReference>
<reference evidence="5 6" key="1">
    <citation type="journal article" date="2006" name="Nature">
        <title>Global trends of whole-genome duplications revealed by the ciliate Paramecium tetraurelia.</title>
        <authorList>
            <consortium name="Genoscope"/>
            <person name="Aury J.-M."/>
            <person name="Jaillon O."/>
            <person name="Duret L."/>
            <person name="Noel B."/>
            <person name="Jubin C."/>
            <person name="Porcel B.M."/>
            <person name="Segurens B."/>
            <person name="Daubin V."/>
            <person name="Anthouard V."/>
            <person name="Aiach N."/>
            <person name="Arnaiz O."/>
            <person name="Billaut A."/>
            <person name="Beisson J."/>
            <person name="Blanc I."/>
            <person name="Bouhouche K."/>
            <person name="Camara F."/>
            <person name="Duharcourt S."/>
            <person name="Guigo R."/>
            <person name="Gogendeau D."/>
            <person name="Katinka M."/>
            <person name="Keller A.-M."/>
            <person name="Kissmehl R."/>
            <person name="Klotz C."/>
            <person name="Koll F."/>
            <person name="Le Moue A."/>
            <person name="Lepere C."/>
            <person name="Malinsky S."/>
            <person name="Nowacki M."/>
            <person name="Nowak J.K."/>
            <person name="Plattner H."/>
            <person name="Poulain J."/>
            <person name="Ruiz F."/>
            <person name="Serrano V."/>
            <person name="Zagulski M."/>
            <person name="Dessen P."/>
            <person name="Betermier M."/>
            <person name="Weissenbach J."/>
            <person name="Scarpelli C."/>
            <person name="Schachter V."/>
            <person name="Sperling L."/>
            <person name="Meyer E."/>
            <person name="Cohen J."/>
            <person name="Wincker P."/>
        </authorList>
    </citation>
    <scope>NUCLEOTIDE SEQUENCE [LARGE SCALE GENOMIC DNA]</scope>
    <source>
        <strain evidence="5 6">Stock d4-2</strain>
    </source>
</reference>
<dbReference type="GO" id="GO:0005737">
    <property type="term" value="C:cytoplasm"/>
    <property type="evidence" value="ECO:0000318"/>
    <property type="project" value="GO_Central"/>
</dbReference>
<dbReference type="InterPro" id="IPR004045">
    <property type="entry name" value="Glutathione_S-Trfase_N"/>
</dbReference>
<feature type="domain" description="GST C-terminal" evidence="4">
    <location>
        <begin position="553"/>
        <end position="682"/>
    </location>
</feature>
<dbReference type="SFLD" id="SFLDG00358">
    <property type="entry name" value="Main_(cytGST)"/>
    <property type="match status" value="2"/>
</dbReference>
<feature type="domain" description="GST N-terminal" evidence="3">
    <location>
        <begin position="233"/>
        <end position="314"/>
    </location>
</feature>
<feature type="domain" description="GST N-terminal" evidence="3">
    <location>
        <begin position="468"/>
        <end position="549"/>
    </location>
</feature>
<accession>A0D727</accession>
<dbReference type="InterPro" id="IPR040079">
    <property type="entry name" value="Glutathione_S-Trfase"/>
</dbReference>
<dbReference type="Proteomes" id="UP000000600">
    <property type="component" value="Unassembled WGS sequence"/>
</dbReference>
<evidence type="ECO:0000259" key="3">
    <source>
        <dbReference type="PROSITE" id="PS50404"/>
    </source>
</evidence>
<feature type="domain" description="GST N-terminal" evidence="3">
    <location>
        <begin position="1"/>
        <end position="82"/>
    </location>
</feature>
<dbReference type="InterPro" id="IPR051369">
    <property type="entry name" value="GST_Theta"/>
</dbReference>
<evidence type="ECO:0000256" key="2">
    <source>
        <dbReference type="ARBA" id="ARBA00022490"/>
    </source>
</evidence>
<evidence type="ECO:0000313" key="6">
    <source>
        <dbReference type="Proteomes" id="UP000000600"/>
    </source>
</evidence>
<name>A0D727_PARTE</name>
<organism evidence="5 6">
    <name type="scientific">Paramecium tetraurelia</name>
    <dbReference type="NCBI Taxonomy" id="5888"/>
    <lineage>
        <taxon>Eukaryota</taxon>
        <taxon>Sar</taxon>
        <taxon>Alveolata</taxon>
        <taxon>Ciliophora</taxon>
        <taxon>Intramacronucleata</taxon>
        <taxon>Oligohymenophorea</taxon>
        <taxon>Peniculida</taxon>
        <taxon>Parameciidae</taxon>
        <taxon>Paramecium</taxon>
    </lineage>
</organism>
<dbReference type="HOGENOM" id="CLU_389090_0_0_1"/>
<dbReference type="STRING" id="5888.A0D727"/>
<dbReference type="FunFam" id="1.20.1050.10:FF:000067">
    <property type="entry name" value="Uncharacterized protein"/>
    <property type="match status" value="2"/>
</dbReference>
<evidence type="ECO:0000313" key="5">
    <source>
        <dbReference type="EMBL" id="CAK78844.1"/>
    </source>
</evidence>
<dbReference type="GO" id="GO:0004364">
    <property type="term" value="F:glutathione transferase activity"/>
    <property type="evidence" value="ECO:0000318"/>
    <property type="project" value="GO_Central"/>
</dbReference>
<keyword evidence="2" id="KW-0963">Cytoplasm</keyword>
<dbReference type="InParanoid" id="A0D727"/>
<dbReference type="GeneID" id="5032026"/>
<evidence type="ECO:0008006" key="7">
    <source>
        <dbReference type="Google" id="ProtNLM"/>
    </source>
</evidence>
<protein>
    <recommendedName>
        <fullName evidence="7">Glutathione S-transferase</fullName>
    </recommendedName>
</protein>
<dbReference type="Gene3D" id="3.40.30.10">
    <property type="entry name" value="Glutaredoxin"/>
    <property type="match status" value="3"/>
</dbReference>
<dbReference type="SUPFAM" id="SSF52833">
    <property type="entry name" value="Thioredoxin-like"/>
    <property type="match status" value="3"/>
</dbReference>
<dbReference type="KEGG" id="ptm:GSPATT00001885001"/>
<dbReference type="OMA" id="KVADHWF"/>
<dbReference type="PROSITE" id="PS50405">
    <property type="entry name" value="GST_CTER"/>
    <property type="match status" value="3"/>
</dbReference>
<dbReference type="PROSITE" id="PS50404">
    <property type="entry name" value="GST_NTER"/>
    <property type="match status" value="3"/>
</dbReference>
<dbReference type="AlphaFoldDB" id="A0D727"/>
<dbReference type="EMBL" id="CT868318">
    <property type="protein sequence ID" value="CAK78844.1"/>
    <property type="molecule type" value="Genomic_DNA"/>
</dbReference>
<dbReference type="Pfam" id="PF02798">
    <property type="entry name" value="GST_N"/>
    <property type="match status" value="3"/>
</dbReference>